<gene>
    <name evidence="2" type="ORF">M378DRAFT_13650</name>
</gene>
<organism evidence="2 3">
    <name type="scientific">Amanita muscaria (strain Koide BX008)</name>
    <dbReference type="NCBI Taxonomy" id="946122"/>
    <lineage>
        <taxon>Eukaryota</taxon>
        <taxon>Fungi</taxon>
        <taxon>Dikarya</taxon>
        <taxon>Basidiomycota</taxon>
        <taxon>Agaricomycotina</taxon>
        <taxon>Agaricomycetes</taxon>
        <taxon>Agaricomycetidae</taxon>
        <taxon>Agaricales</taxon>
        <taxon>Pluteineae</taxon>
        <taxon>Amanitaceae</taxon>
        <taxon>Amanita</taxon>
    </lineage>
</organism>
<feature type="region of interest" description="Disordered" evidence="1">
    <location>
        <begin position="94"/>
        <end position="142"/>
    </location>
</feature>
<proteinExistence type="predicted"/>
<feature type="compositionally biased region" description="Low complexity" evidence="1">
    <location>
        <begin position="269"/>
        <end position="303"/>
    </location>
</feature>
<accession>A0A0C2WI90</accession>
<feature type="region of interest" description="Disordered" evidence="1">
    <location>
        <begin position="192"/>
        <end position="315"/>
    </location>
</feature>
<feature type="compositionally biased region" description="Low complexity" evidence="1">
    <location>
        <begin position="221"/>
        <end position="230"/>
    </location>
</feature>
<dbReference type="AlphaFoldDB" id="A0A0C2WI90"/>
<sequence>MCGPRPNWLKYGKRSVPAIVVGFSVGRGRDESLSLIKKGAASSAMDSSRPPTLNFLGPFQRSRLLKSSRKIEYILGTTPHVLESSDFPHHIVDGHPPDGMLRRLKTKKRQDHHSTRLQLSPVSPLTDDSSTSDLPSPIPLTVSIPHSSARLVRTLTEPPDHHQGMSPDRLHRKQMAKLTRVLGENIPPELVRYQNARNAHHGDSMTRRPRRKSSSCPPSPDHQSSSASSTSPPPPNLTSVTSPSPPPLSAPASSSRILHAAKGNERRSPSSGIPPGSSSPTSLEGSQRSNGSSSGSGRSPPQSVTYPLLTSDQRDEARWNGEWNVKDTERRAVALRNLKRR</sequence>
<protein>
    <submittedName>
        <fullName evidence="2">Uncharacterized protein</fullName>
    </submittedName>
</protein>
<evidence type="ECO:0000313" key="3">
    <source>
        <dbReference type="Proteomes" id="UP000054549"/>
    </source>
</evidence>
<reference evidence="2 3" key="1">
    <citation type="submission" date="2014-04" db="EMBL/GenBank/DDBJ databases">
        <title>Evolutionary Origins and Diversification of the Mycorrhizal Mutualists.</title>
        <authorList>
            <consortium name="DOE Joint Genome Institute"/>
            <consortium name="Mycorrhizal Genomics Consortium"/>
            <person name="Kohler A."/>
            <person name="Kuo A."/>
            <person name="Nagy L.G."/>
            <person name="Floudas D."/>
            <person name="Copeland A."/>
            <person name="Barry K.W."/>
            <person name="Cichocki N."/>
            <person name="Veneault-Fourrey C."/>
            <person name="LaButti K."/>
            <person name="Lindquist E.A."/>
            <person name="Lipzen A."/>
            <person name="Lundell T."/>
            <person name="Morin E."/>
            <person name="Murat C."/>
            <person name="Riley R."/>
            <person name="Ohm R."/>
            <person name="Sun H."/>
            <person name="Tunlid A."/>
            <person name="Henrissat B."/>
            <person name="Grigoriev I.V."/>
            <person name="Hibbett D.S."/>
            <person name="Martin F."/>
        </authorList>
    </citation>
    <scope>NUCLEOTIDE SEQUENCE [LARGE SCALE GENOMIC DNA]</scope>
    <source>
        <strain evidence="2 3">Koide BX008</strain>
    </source>
</reference>
<name>A0A0C2WI90_AMAMK</name>
<dbReference type="InParanoid" id="A0A0C2WI90"/>
<evidence type="ECO:0000313" key="2">
    <source>
        <dbReference type="EMBL" id="KIL61217.1"/>
    </source>
</evidence>
<dbReference type="EMBL" id="KN818287">
    <property type="protein sequence ID" value="KIL61217.1"/>
    <property type="molecule type" value="Genomic_DNA"/>
</dbReference>
<dbReference type="OrthoDB" id="3215907at2759"/>
<feature type="compositionally biased region" description="Basic residues" evidence="1">
    <location>
        <begin position="102"/>
        <end position="111"/>
    </location>
</feature>
<dbReference type="Proteomes" id="UP000054549">
    <property type="component" value="Unassembled WGS sequence"/>
</dbReference>
<dbReference type="HOGENOM" id="CLU_983753_0_0_1"/>
<evidence type="ECO:0000256" key="1">
    <source>
        <dbReference type="SAM" id="MobiDB-lite"/>
    </source>
</evidence>
<keyword evidence="3" id="KW-1185">Reference proteome</keyword>
<feature type="compositionally biased region" description="Low complexity" evidence="1">
    <location>
        <begin position="119"/>
        <end position="141"/>
    </location>
</feature>